<name>A0A6G1HJ34_9PEZI</name>
<feature type="domain" description="SGNH hydrolase-type esterase" evidence="2">
    <location>
        <begin position="32"/>
        <end position="218"/>
    </location>
</feature>
<dbReference type="PANTHER" id="PTHR37981:SF1">
    <property type="entry name" value="SGNH HYDROLASE-TYPE ESTERASE DOMAIN-CONTAINING PROTEIN"/>
    <property type="match status" value="1"/>
</dbReference>
<dbReference type="Gene3D" id="3.40.50.1110">
    <property type="entry name" value="SGNH hydrolase"/>
    <property type="match status" value="1"/>
</dbReference>
<dbReference type="OrthoDB" id="21678at2759"/>
<dbReference type="CDD" id="cd01823">
    <property type="entry name" value="SEST_like"/>
    <property type="match status" value="1"/>
</dbReference>
<keyword evidence="4" id="KW-1185">Reference proteome</keyword>
<dbReference type="InterPro" id="IPR037460">
    <property type="entry name" value="SEST-like"/>
</dbReference>
<feature type="chain" id="PRO_5026062943" evidence="1">
    <location>
        <begin position="21"/>
        <end position="402"/>
    </location>
</feature>
<feature type="signal peptide" evidence="1">
    <location>
        <begin position="1"/>
        <end position="20"/>
    </location>
</feature>
<dbReference type="EMBL" id="ML996710">
    <property type="protein sequence ID" value="KAF2395914.1"/>
    <property type="molecule type" value="Genomic_DNA"/>
</dbReference>
<dbReference type="Pfam" id="PF13472">
    <property type="entry name" value="Lipase_GDSL_2"/>
    <property type="match status" value="1"/>
</dbReference>
<dbReference type="InterPro" id="IPR036514">
    <property type="entry name" value="SGNH_hydro_sf"/>
</dbReference>
<gene>
    <name evidence="3" type="ORF">EJ06DRAFT_585645</name>
</gene>
<evidence type="ECO:0000259" key="2">
    <source>
        <dbReference type="Pfam" id="PF13472"/>
    </source>
</evidence>
<evidence type="ECO:0000313" key="4">
    <source>
        <dbReference type="Proteomes" id="UP000799640"/>
    </source>
</evidence>
<dbReference type="Proteomes" id="UP000799640">
    <property type="component" value="Unassembled WGS sequence"/>
</dbReference>
<keyword evidence="1" id="KW-0732">Signal</keyword>
<keyword evidence="3" id="KW-0378">Hydrolase</keyword>
<protein>
    <submittedName>
        <fullName evidence="3">SGNH hydrolase</fullName>
    </submittedName>
</protein>
<proteinExistence type="predicted"/>
<reference evidence="3" key="1">
    <citation type="journal article" date="2020" name="Stud. Mycol.">
        <title>101 Dothideomycetes genomes: a test case for predicting lifestyles and emergence of pathogens.</title>
        <authorList>
            <person name="Haridas S."/>
            <person name="Albert R."/>
            <person name="Binder M."/>
            <person name="Bloem J."/>
            <person name="Labutti K."/>
            <person name="Salamov A."/>
            <person name="Andreopoulos B."/>
            <person name="Baker S."/>
            <person name="Barry K."/>
            <person name="Bills G."/>
            <person name="Bluhm B."/>
            <person name="Cannon C."/>
            <person name="Castanera R."/>
            <person name="Culley D."/>
            <person name="Daum C."/>
            <person name="Ezra D."/>
            <person name="Gonzalez J."/>
            <person name="Henrissat B."/>
            <person name="Kuo A."/>
            <person name="Liang C."/>
            <person name="Lipzen A."/>
            <person name="Lutzoni F."/>
            <person name="Magnuson J."/>
            <person name="Mondo S."/>
            <person name="Nolan M."/>
            <person name="Ohm R."/>
            <person name="Pangilinan J."/>
            <person name="Park H.-J."/>
            <person name="Ramirez L."/>
            <person name="Alfaro M."/>
            <person name="Sun H."/>
            <person name="Tritt A."/>
            <person name="Yoshinaga Y."/>
            <person name="Zwiers L.-H."/>
            <person name="Turgeon B."/>
            <person name="Goodwin S."/>
            <person name="Spatafora J."/>
            <person name="Crous P."/>
            <person name="Grigoriev I."/>
        </authorList>
    </citation>
    <scope>NUCLEOTIDE SEQUENCE</scope>
    <source>
        <strain evidence="3">CBS 262.69</strain>
    </source>
</reference>
<evidence type="ECO:0000313" key="3">
    <source>
        <dbReference type="EMBL" id="KAF2395914.1"/>
    </source>
</evidence>
<organism evidence="3 4">
    <name type="scientific">Trichodelitschia bisporula</name>
    <dbReference type="NCBI Taxonomy" id="703511"/>
    <lineage>
        <taxon>Eukaryota</taxon>
        <taxon>Fungi</taxon>
        <taxon>Dikarya</taxon>
        <taxon>Ascomycota</taxon>
        <taxon>Pezizomycotina</taxon>
        <taxon>Dothideomycetes</taxon>
        <taxon>Dothideomycetes incertae sedis</taxon>
        <taxon>Phaeotrichales</taxon>
        <taxon>Phaeotrichaceae</taxon>
        <taxon>Trichodelitschia</taxon>
    </lineage>
</organism>
<dbReference type="GO" id="GO:0016788">
    <property type="term" value="F:hydrolase activity, acting on ester bonds"/>
    <property type="evidence" value="ECO:0007669"/>
    <property type="project" value="InterPro"/>
</dbReference>
<accession>A0A6G1HJ34</accession>
<dbReference type="PANTHER" id="PTHR37981">
    <property type="entry name" value="LIPASE 2"/>
    <property type="match status" value="1"/>
</dbReference>
<dbReference type="AlphaFoldDB" id="A0A6G1HJ34"/>
<evidence type="ECO:0000256" key="1">
    <source>
        <dbReference type="SAM" id="SignalP"/>
    </source>
</evidence>
<sequence length="402" mass="43079">MPRLSHHLAWLALVIPPAASANPAWITSLASLGDSYAAGLGVGTRTHYSCSRYTGAYPYLLAARLASAGTANLTQTHHACSGLTSVQIHAQQVPHLPSSLDIILLSAGGNDAALGPVLDACIFQWRHGGTAECEAALNNSAAHIAADLPGNMDALLTALLPKLSERGRIFLPGYAAFFGEGPECDDVSWCVWPRIPASQRQNLTRARRVRMNALVHLVNVELAAAAARAGPRVRFVPWGWAVGDVAGRFCSSGVVEPAPERAETLFWEWDTAGDGDEWRVERPGDPVPKDSFEGQLGGWVAEGAGVAVARGEGEGKGDRGLRFGPVGGREVWLTAEVLGVMEGNRVGVRMGLDDFVFWFLPDSWKRVFHPRALAQRLIAEMVWKEMEGAWGEGGVAAPKVEL</sequence>
<dbReference type="GO" id="GO:0006629">
    <property type="term" value="P:lipid metabolic process"/>
    <property type="evidence" value="ECO:0007669"/>
    <property type="project" value="TreeGrafter"/>
</dbReference>
<dbReference type="InterPro" id="IPR013830">
    <property type="entry name" value="SGNH_hydro"/>
</dbReference>
<dbReference type="SUPFAM" id="SSF52266">
    <property type="entry name" value="SGNH hydrolase"/>
    <property type="match status" value="1"/>
</dbReference>